<evidence type="ECO:0000313" key="15">
    <source>
        <dbReference type="EMBL" id="JAV78185.1"/>
    </source>
</evidence>
<dbReference type="GO" id="GO:0004506">
    <property type="term" value="F:squalene monooxygenase activity"/>
    <property type="evidence" value="ECO:0007669"/>
    <property type="project" value="UniProtKB-UniRule"/>
</dbReference>
<feature type="transmembrane region" description="Helical" evidence="12">
    <location>
        <begin position="448"/>
        <end position="472"/>
    </location>
</feature>
<dbReference type="EC" id="1.14.14.17" evidence="4 11"/>
<evidence type="ECO:0000256" key="4">
    <source>
        <dbReference type="ARBA" id="ARBA00012312"/>
    </source>
</evidence>
<dbReference type="InterPro" id="IPR013698">
    <property type="entry name" value="Squalene_epoxidase"/>
</dbReference>
<comment type="cofactor">
    <cofactor evidence="1 11">
        <name>FAD</name>
        <dbReference type="ChEBI" id="CHEBI:57692"/>
    </cofactor>
</comment>
<evidence type="ECO:0000259" key="14">
    <source>
        <dbReference type="Pfam" id="PF08491"/>
    </source>
</evidence>
<dbReference type="InterPro" id="IPR036188">
    <property type="entry name" value="FAD/NAD-bd_sf"/>
</dbReference>
<evidence type="ECO:0000256" key="3">
    <source>
        <dbReference type="ARBA" id="ARBA00008802"/>
    </source>
</evidence>
<protein>
    <recommendedName>
        <fullName evidence="4 11">Squalene monooxygenase</fullName>
        <ecNumber evidence="4 11">1.14.14.17</ecNumber>
    </recommendedName>
</protein>
<dbReference type="GO" id="GO:0050660">
    <property type="term" value="F:flavin adenine dinucleotide binding"/>
    <property type="evidence" value="ECO:0007669"/>
    <property type="project" value="UniProtKB-UniRule"/>
</dbReference>
<comment type="subcellular location">
    <subcellularLocation>
        <location evidence="11">Endoplasmic reticulum membrane</location>
        <topology evidence="11">Peripheral membrane protein</topology>
    </subcellularLocation>
    <subcellularLocation>
        <location evidence="2">Membrane</location>
        <topology evidence="2">Multi-pass membrane protein</topology>
    </subcellularLocation>
</comment>
<feature type="domain" description="FAD dependent oxidoreductase" evidence="13">
    <location>
        <begin position="20"/>
        <end position="50"/>
    </location>
</feature>
<feature type="domain" description="Squalene epoxidase" evidence="14">
    <location>
        <begin position="176"/>
        <end position="452"/>
    </location>
</feature>
<dbReference type="Gene3D" id="3.50.50.60">
    <property type="entry name" value="FAD/NAD(P)-binding domain"/>
    <property type="match status" value="1"/>
</dbReference>
<dbReference type="Pfam" id="PF01266">
    <property type="entry name" value="DAO"/>
    <property type="match status" value="1"/>
</dbReference>
<organism evidence="15">
    <name type="scientific">Photinus pyralis</name>
    <name type="common">Common eastern firefly</name>
    <name type="synonym">Lampyris pyralis</name>
    <dbReference type="NCBI Taxonomy" id="7054"/>
    <lineage>
        <taxon>Eukaryota</taxon>
        <taxon>Metazoa</taxon>
        <taxon>Ecdysozoa</taxon>
        <taxon>Arthropoda</taxon>
        <taxon>Hexapoda</taxon>
        <taxon>Insecta</taxon>
        <taxon>Pterygota</taxon>
        <taxon>Neoptera</taxon>
        <taxon>Endopterygota</taxon>
        <taxon>Coleoptera</taxon>
        <taxon>Polyphaga</taxon>
        <taxon>Elateriformia</taxon>
        <taxon>Elateroidea</taxon>
        <taxon>Lampyridae</taxon>
        <taxon>Lampyrinae</taxon>
        <taxon>Photinus</taxon>
    </lineage>
</organism>
<evidence type="ECO:0000256" key="6">
    <source>
        <dbReference type="ARBA" id="ARBA00022692"/>
    </source>
</evidence>
<keyword evidence="5 11" id="KW-0285">Flavoprotein</keyword>
<evidence type="ECO:0000259" key="13">
    <source>
        <dbReference type="Pfam" id="PF01266"/>
    </source>
</evidence>
<dbReference type="GO" id="GO:0006696">
    <property type="term" value="P:ergosterol biosynthetic process"/>
    <property type="evidence" value="ECO:0007669"/>
    <property type="project" value="TreeGrafter"/>
</dbReference>
<dbReference type="InterPro" id="IPR006076">
    <property type="entry name" value="FAD-dep_OxRdtase"/>
</dbReference>
<keyword evidence="9 11" id="KW-0560">Oxidoreductase</keyword>
<evidence type="ECO:0000256" key="5">
    <source>
        <dbReference type="ARBA" id="ARBA00022630"/>
    </source>
</evidence>
<keyword evidence="10 11" id="KW-0472">Membrane</keyword>
<dbReference type="PANTHER" id="PTHR10835">
    <property type="entry name" value="SQUALENE MONOOXYGENASE"/>
    <property type="match status" value="1"/>
</dbReference>
<reference evidence="15" key="1">
    <citation type="journal article" date="2016" name="Sci. Rep.">
        <title>Molecular characterization of firefly nuptial gifts: a multi-omics approach sheds light on postcopulatory sexual selection.</title>
        <authorList>
            <person name="Al-Wathiqui N."/>
            <person name="Fallon T.R."/>
            <person name="South A."/>
            <person name="Weng J.K."/>
            <person name="Lewis S.M."/>
        </authorList>
    </citation>
    <scope>NUCLEOTIDE SEQUENCE</scope>
</reference>
<dbReference type="PRINTS" id="PR00420">
    <property type="entry name" value="RNGMNOXGNASE"/>
</dbReference>
<evidence type="ECO:0000256" key="9">
    <source>
        <dbReference type="ARBA" id="ARBA00023002"/>
    </source>
</evidence>
<dbReference type="InterPro" id="IPR040125">
    <property type="entry name" value="Squalene_monox"/>
</dbReference>
<evidence type="ECO:0000256" key="10">
    <source>
        <dbReference type="ARBA" id="ARBA00023136"/>
    </source>
</evidence>
<keyword evidence="11" id="KW-0256">Endoplasmic reticulum</keyword>
<feature type="transmembrane region" description="Helical" evidence="12">
    <location>
        <begin position="424"/>
        <end position="441"/>
    </location>
</feature>
<dbReference type="UniPathway" id="UPA00767">
    <property type="reaction ID" value="UER00752"/>
</dbReference>
<proteinExistence type="inferred from homology"/>
<dbReference type="EMBL" id="GEZM01044483">
    <property type="protein sequence ID" value="JAV78185.1"/>
    <property type="molecule type" value="Transcribed_RNA"/>
</dbReference>
<dbReference type="GO" id="GO:0005789">
    <property type="term" value="C:endoplasmic reticulum membrane"/>
    <property type="evidence" value="ECO:0007669"/>
    <property type="project" value="UniProtKB-SubCell"/>
</dbReference>
<evidence type="ECO:0000256" key="7">
    <source>
        <dbReference type="ARBA" id="ARBA00022827"/>
    </source>
</evidence>
<feature type="transmembrane region" description="Helical" evidence="12">
    <location>
        <begin position="21"/>
        <end position="38"/>
    </location>
</feature>
<accession>A0A1Y1M1J6</accession>
<evidence type="ECO:0000256" key="11">
    <source>
        <dbReference type="RuleBase" id="RU367121"/>
    </source>
</evidence>
<dbReference type="AlphaFoldDB" id="A0A1Y1M1J6"/>
<evidence type="ECO:0000256" key="1">
    <source>
        <dbReference type="ARBA" id="ARBA00001974"/>
    </source>
</evidence>
<evidence type="ECO:0000256" key="8">
    <source>
        <dbReference type="ARBA" id="ARBA00022989"/>
    </source>
</evidence>
<comment type="function">
    <text evidence="11">Catalyzes the stereospecific oxidation of squalene to (S)-2,3-epoxysqualene, and is considered to be a rate-limiting enzyme in steroid biosynthesis.</text>
</comment>
<evidence type="ECO:0000256" key="12">
    <source>
        <dbReference type="SAM" id="Phobius"/>
    </source>
</evidence>
<comment type="catalytic activity">
    <reaction evidence="11">
        <text>squalene + reduced [NADPH--hemoprotein reductase] + O2 = (S)-2,3-epoxysqualene + oxidized [NADPH--hemoprotein reductase] + H2O + H(+)</text>
        <dbReference type="Rhea" id="RHEA:25282"/>
        <dbReference type="Rhea" id="RHEA-COMP:11964"/>
        <dbReference type="Rhea" id="RHEA-COMP:11965"/>
        <dbReference type="ChEBI" id="CHEBI:15377"/>
        <dbReference type="ChEBI" id="CHEBI:15378"/>
        <dbReference type="ChEBI" id="CHEBI:15379"/>
        <dbReference type="ChEBI" id="CHEBI:15440"/>
        <dbReference type="ChEBI" id="CHEBI:15441"/>
        <dbReference type="ChEBI" id="CHEBI:57618"/>
        <dbReference type="ChEBI" id="CHEBI:58210"/>
        <dbReference type="EC" id="1.14.14.17"/>
    </reaction>
</comment>
<evidence type="ECO:0000256" key="2">
    <source>
        <dbReference type="ARBA" id="ARBA00004141"/>
    </source>
</evidence>
<dbReference type="PANTHER" id="PTHR10835:SF0">
    <property type="entry name" value="SQUALENE MONOOXYGENASE"/>
    <property type="match status" value="1"/>
</dbReference>
<keyword evidence="8 12" id="KW-1133">Transmembrane helix</keyword>
<comment type="similarity">
    <text evidence="3 11">Belongs to the squalene monooxygenase family.</text>
</comment>
<dbReference type="SUPFAM" id="SSF51905">
    <property type="entry name" value="FAD/NAD(P)-binding domain"/>
    <property type="match status" value="1"/>
</dbReference>
<sequence>MAVAQPKVADSRRENHRHADVIVVGAGIFGAAIAITLARQNRSVFLLERSLKEPDRIVGELLQPGGVQALETLGLGTCLDGIDSIPVRGYEVFYHGQAVTIPYPIETSSTSTSLPERPQGRSFHHGRFVRALRECAAREANITLVGTLVTGLVTAENADQVLGVKSLTKERPDYFFAPLSIIADGYKSKFRAKASRKAESRSKFWALKLQDAVLPSPDFGHVLLGSFSPVLLYQIGTRETRALINVPEGLEDAKSANGGVLNYIKHRVLPNLPASVQPTFAISLEKGRLRCMPNSFLPAAPNRTPGLIIAGDALNMRHPLTGGGMTVALNDVILLSELLDPSRTPDFENTAQVLQQLTVFHWRRKRHTFVINILAQALYSLFAADDYYLEVLRQGCFEYFERGGNCVDGPAGLLGGIIRKPLTLVYHFFAVAFFSIWILFLSRPVWKLPITIVESVTVLLKACWVLLPYIAFELSG</sequence>
<keyword evidence="6 12" id="KW-0812">Transmembrane</keyword>
<name>A0A1Y1M1J6_PHOPY</name>
<keyword evidence="7 11" id="KW-0274">FAD</keyword>
<dbReference type="Pfam" id="PF08491">
    <property type="entry name" value="SE"/>
    <property type="match status" value="1"/>
</dbReference>